<evidence type="ECO:0000256" key="7">
    <source>
        <dbReference type="ARBA" id="ARBA00023004"/>
    </source>
</evidence>
<evidence type="ECO:0000256" key="9">
    <source>
        <dbReference type="ARBA" id="ARBA00023077"/>
    </source>
</evidence>
<evidence type="ECO:0000259" key="14">
    <source>
        <dbReference type="Pfam" id="PF00593"/>
    </source>
</evidence>
<evidence type="ECO:0000256" key="1">
    <source>
        <dbReference type="ARBA" id="ARBA00004571"/>
    </source>
</evidence>
<comment type="similarity">
    <text evidence="12">Belongs to the TonB-dependent receptor family.</text>
</comment>
<dbReference type="GO" id="GO:0015344">
    <property type="term" value="F:siderophore uptake transmembrane transporter activity"/>
    <property type="evidence" value="ECO:0007669"/>
    <property type="project" value="TreeGrafter"/>
</dbReference>
<evidence type="ECO:0000256" key="11">
    <source>
        <dbReference type="ARBA" id="ARBA00023237"/>
    </source>
</evidence>
<evidence type="ECO:0000256" key="3">
    <source>
        <dbReference type="ARBA" id="ARBA00022452"/>
    </source>
</evidence>
<keyword evidence="11" id="KW-0998">Cell outer membrane</keyword>
<reference evidence="16 17" key="1">
    <citation type="submission" date="2012-10" db="EMBL/GenBank/DDBJ databases">
        <title>Genome sequencing of Tanticharoenia sakaeratensis NBRC 103193.</title>
        <authorList>
            <person name="Azuma Y."/>
            <person name="Hadano H."/>
            <person name="Hirakawa H."/>
            <person name="Matsushita K."/>
        </authorList>
    </citation>
    <scope>NUCLEOTIDE SEQUENCE [LARGE SCALE GENOMIC DNA]</scope>
    <source>
        <strain evidence="16 17">NBRC 103193</strain>
    </source>
</reference>
<organism evidence="16 17">
    <name type="scientific">Tanticharoenia sakaeratensis NBRC 103193</name>
    <dbReference type="NCBI Taxonomy" id="1231623"/>
    <lineage>
        <taxon>Bacteria</taxon>
        <taxon>Pseudomonadati</taxon>
        <taxon>Pseudomonadota</taxon>
        <taxon>Alphaproteobacteria</taxon>
        <taxon>Acetobacterales</taxon>
        <taxon>Acetobacteraceae</taxon>
        <taxon>Tanticharoenia</taxon>
    </lineage>
</organism>
<evidence type="ECO:0000256" key="12">
    <source>
        <dbReference type="RuleBase" id="RU003357"/>
    </source>
</evidence>
<evidence type="ECO:0000256" key="6">
    <source>
        <dbReference type="ARBA" id="ARBA00022729"/>
    </source>
</evidence>
<evidence type="ECO:0000313" key="17">
    <source>
        <dbReference type="Proteomes" id="UP000032679"/>
    </source>
</evidence>
<dbReference type="InterPro" id="IPR000531">
    <property type="entry name" value="Beta-barrel_TonB"/>
</dbReference>
<evidence type="ECO:0000256" key="8">
    <source>
        <dbReference type="ARBA" id="ARBA00023065"/>
    </source>
</evidence>
<feature type="chain" id="PRO_5002308011" evidence="13">
    <location>
        <begin position="23"/>
        <end position="806"/>
    </location>
</feature>
<dbReference type="InterPro" id="IPR036942">
    <property type="entry name" value="Beta-barrel_TonB_sf"/>
</dbReference>
<dbReference type="GO" id="GO:0009279">
    <property type="term" value="C:cell outer membrane"/>
    <property type="evidence" value="ECO:0007669"/>
    <property type="project" value="UniProtKB-SubCell"/>
</dbReference>
<dbReference type="Pfam" id="PF07715">
    <property type="entry name" value="Plug"/>
    <property type="match status" value="1"/>
</dbReference>
<feature type="domain" description="TonB-dependent receptor-like beta-barrel" evidence="14">
    <location>
        <begin position="362"/>
        <end position="756"/>
    </location>
</feature>
<name>A0A0D6MKL7_9PROT</name>
<dbReference type="SUPFAM" id="SSF56935">
    <property type="entry name" value="Porins"/>
    <property type="match status" value="1"/>
</dbReference>
<evidence type="ECO:0000256" key="13">
    <source>
        <dbReference type="SAM" id="SignalP"/>
    </source>
</evidence>
<keyword evidence="9 12" id="KW-0798">TonB box</keyword>
<evidence type="ECO:0000313" key="16">
    <source>
        <dbReference type="EMBL" id="GAN54016.1"/>
    </source>
</evidence>
<keyword evidence="6 13" id="KW-0732">Signal</keyword>
<dbReference type="Gene3D" id="2.170.130.10">
    <property type="entry name" value="TonB-dependent receptor, plug domain"/>
    <property type="match status" value="1"/>
</dbReference>
<keyword evidence="5" id="KW-0812">Transmembrane</keyword>
<dbReference type="AlphaFoldDB" id="A0A0D6MKL7"/>
<dbReference type="EMBL" id="BALE01000015">
    <property type="protein sequence ID" value="GAN54016.1"/>
    <property type="molecule type" value="Genomic_DNA"/>
</dbReference>
<proteinExistence type="inferred from homology"/>
<keyword evidence="10 12" id="KW-0472">Membrane</keyword>
<dbReference type="Proteomes" id="UP000032679">
    <property type="component" value="Unassembled WGS sequence"/>
</dbReference>
<keyword evidence="3" id="KW-1134">Transmembrane beta strand</keyword>
<comment type="caution">
    <text evidence="16">The sequence shown here is derived from an EMBL/GenBank/DDBJ whole genome shotgun (WGS) entry which is preliminary data.</text>
</comment>
<keyword evidence="2" id="KW-0813">Transport</keyword>
<dbReference type="Pfam" id="PF00593">
    <property type="entry name" value="TonB_dep_Rec_b-barrel"/>
    <property type="match status" value="1"/>
</dbReference>
<keyword evidence="7" id="KW-0408">Iron</keyword>
<evidence type="ECO:0000256" key="10">
    <source>
        <dbReference type="ARBA" id="ARBA00023136"/>
    </source>
</evidence>
<evidence type="ECO:0000256" key="4">
    <source>
        <dbReference type="ARBA" id="ARBA00022496"/>
    </source>
</evidence>
<dbReference type="STRING" id="1231623.Tasa_015_005"/>
<dbReference type="InterPro" id="IPR037066">
    <property type="entry name" value="Plug_dom_sf"/>
</dbReference>
<evidence type="ECO:0000256" key="5">
    <source>
        <dbReference type="ARBA" id="ARBA00022692"/>
    </source>
</evidence>
<gene>
    <name evidence="16" type="ORF">Tasa_015_005</name>
</gene>
<sequence length="806" mass="87090">MNRTSVLTVATALSLSMGAGHAAPAANAGRTQDAGHRTKPTAGRARALTGENILVSAHALQSANGVTGTTPGGGMMVTETSAHSVTTISRDFIAKLAPATSAAQIAEYAPGANIGSSDPFGLSDQTAINIRGMQASELGYLYDGAPIADVDSSIPYTSQWGDTENYRQISLTPGQSPLDAPLTNATAGTLSLETTDPAMKRGGLIDYSYGSHMTNRSFVRLESGLIGHTGLRGYISYSNTTFRPWRGAGIGNRQHVDAKLLREWGEGSRQALDIAFNTNNQPSYNNVTMAQWQAFGPKGPNNFTEQYDPTNPSSYWKVNVGGFSNIILTAPGRYQVTRALWFDVLPYFYWGAGASGYGETIGATGNYIGTAQFPGSLQFPQPSLQNADGTYPVQAAYFERIFHPGLNLSARYQFDSHNTTTLGWWYDYADDLEQQTYNQLGADGAPSSYWASQQLRNAFGQILYGVNYHLISQTNGIYLAHRMSYLADRLQIELGFKEAIVNRTGTNALPGPQYHVGMNTAEPLPRGSASFRIDPHNQIYGSVSTNFKMPSAPVYFDVYDGAGNGSPGGVGVRNEYAVTEEIGYRHTGVVNVSASLFNTEIHHRNIASSIYTNGFDFGTTINGGNQRLRGADLEFSTRPWHHLSPYIAAEYLDSRMQSNLGAAGVDADGDTVNDTLPTRGRQSVLAPKWTVSAALSYDDGTIFGNVMYRWIDAQYADFMNQEQLPAHGQVDTTLGLRLPDISFFKHPQIQLNLYNLGSARYLSGVSTVSSNALDTTGIRGSTIPGSSPYYYVASTFAAMATVTTGF</sequence>
<dbReference type="InterPro" id="IPR039426">
    <property type="entry name" value="TonB-dep_rcpt-like"/>
</dbReference>
<comment type="subcellular location">
    <subcellularLocation>
        <location evidence="1">Cell outer membrane</location>
        <topology evidence="1">Multi-pass membrane protein</topology>
    </subcellularLocation>
</comment>
<dbReference type="InterPro" id="IPR012910">
    <property type="entry name" value="Plug_dom"/>
</dbReference>
<keyword evidence="17" id="KW-1185">Reference proteome</keyword>
<evidence type="ECO:0000259" key="15">
    <source>
        <dbReference type="Pfam" id="PF07715"/>
    </source>
</evidence>
<accession>A0A0D6MKL7</accession>
<feature type="signal peptide" evidence="13">
    <location>
        <begin position="1"/>
        <end position="22"/>
    </location>
</feature>
<keyword evidence="16" id="KW-0675">Receptor</keyword>
<feature type="domain" description="TonB-dependent receptor plug" evidence="15">
    <location>
        <begin position="80"/>
        <end position="177"/>
    </location>
</feature>
<dbReference type="RefSeq" id="WP_241767668.1">
    <property type="nucleotide sequence ID" value="NZ_BALE01000015.1"/>
</dbReference>
<dbReference type="Gene3D" id="2.40.170.20">
    <property type="entry name" value="TonB-dependent receptor, beta-barrel domain"/>
    <property type="match status" value="1"/>
</dbReference>
<dbReference type="PANTHER" id="PTHR32552:SF89">
    <property type="entry name" value="CATECHOLATE SIDEROPHORE RECEPTOR FIU"/>
    <property type="match status" value="1"/>
</dbReference>
<dbReference type="PANTHER" id="PTHR32552">
    <property type="entry name" value="FERRICHROME IRON RECEPTOR-RELATED"/>
    <property type="match status" value="1"/>
</dbReference>
<keyword evidence="4" id="KW-0410">Iron transport</keyword>
<protein>
    <submittedName>
        <fullName evidence="16">TonB-dependent receptor</fullName>
    </submittedName>
</protein>
<keyword evidence="8" id="KW-0406">Ion transport</keyword>
<evidence type="ECO:0000256" key="2">
    <source>
        <dbReference type="ARBA" id="ARBA00022448"/>
    </source>
</evidence>